<dbReference type="InterPro" id="IPR058430">
    <property type="entry name" value="DUF8117"/>
</dbReference>
<evidence type="ECO:0000313" key="3">
    <source>
        <dbReference type="EMBL" id="CAH1784464.1"/>
    </source>
</evidence>
<feature type="compositionally biased region" description="Basic and acidic residues" evidence="1">
    <location>
        <begin position="185"/>
        <end position="217"/>
    </location>
</feature>
<dbReference type="Pfam" id="PF26431">
    <property type="entry name" value="DUF8117"/>
    <property type="match status" value="1"/>
</dbReference>
<evidence type="ECO:0000313" key="4">
    <source>
        <dbReference type="Proteomes" id="UP000749559"/>
    </source>
</evidence>
<dbReference type="Proteomes" id="UP000749559">
    <property type="component" value="Unassembled WGS sequence"/>
</dbReference>
<feature type="region of interest" description="Disordered" evidence="1">
    <location>
        <begin position="475"/>
        <end position="579"/>
    </location>
</feature>
<feature type="compositionally biased region" description="Basic and acidic residues" evidence="1">
    <location>
        <begin position="475"/>
        <end position="491"/>
    </location>
</feature>
<protein>
    <recommendedName>
        <fullName evidence="2">DUF8117 domain-containing protein</fullName>
    </recommendedName>
</protein>
<accession>A0A8J1T622</accession>
<dbReference type="OrthoDB" id="432970at2759"/>
<feature type="domain" description="DUF8117" evidence="2">
    <location>
        <begin position="42"/>
        <end position="173"/>
    </location>
</feature>
<name>A0A8J1T622_OWEFU</name>
<organism evidence="3 4">
    <name type="scientific">Owenia fusiformis</name>
    <name type="common">Polychaete worm</name>
    <dbReference type="NCBI Taxonomy" id="6347"/>
    <lineage>
        <taxon>Eukaryota</taxon>
        <taxon>Metazoa</taxon>
        <taxon>Spiralia</taxon>
        <taxon>Lophotrochozoa</taxon>
        <taxon>Annelida</taxon>
        <taxon>Polychaeta</taxon>
        <taxon>Sedentaria</taxon>
        <taxon>Canalipalpata</taxon>
        <taxon>Sabellida</taxon>
        <taxon>Oweniida</taxon>
        <taxon>Oweniidae</taxon>
        <taxon>Owenia</taxon>
    </lineage>
</organism>
<evidence type="ECO:0000256" key="1">
    <source>
        <dbReference type="SAM" id="MobiDB-lite"/>
    </source>
</evidence>
<keyword evidence="4" id="KW-1185">Reference proteome</keyword>
<evidence type="ECO:0000259" key="2">
    <source>
        <dbReference type="Pfam" id="PF26431"/>
    </source>
</evidence>
<comment type="caution">
    <text evidence="3">The sequence shown here is derived from an EMBL/GenBank/DDBJ whole genome shotgun (WGS) entry which is preliminary data.</text>
</comment>
<feature type="non-terminal residue" evidence="3">
    <location>
        <position position="1"/>
    </location>
</feature>
<feature type="compositionally biased region" description="Basic and acidic residues" evidence="1">
    <location>
        <begin position="499"/>
        <end position="511"/>
    </location>
</feature>
<sequence length="579" mass="67469">MRKIRLSGNDYDLFGEDISGPQFDFFQKHRDTFKRMWTDQGKKFWSRFVEAFKIYTTKHGMLKDFPGKTDQYEEYIGEAFELLHTTFVEGKANAAKNIVIDIVSVAQKRHMLQYLESKSYAKDPFYNRETRDVFRRLFGPKDKKSSYMKTYLLIPVYLKFGGSVARILRRWMSASDQDSSDETYWDAKSKGNSTKDKDTDSKADAISEARRKAEMEATRKARLRRMKKMELELHMAAMPMTLPENIERVRNAAVRGTSLQLVDIEELKKDTSSIASQMQLQLYLNEKFNGDPRGPVFLPSYGFGDPRFNDPLNPLFDVFANPTEPWYQDVDLWKYRQFLCYMKALGKQPLHWLGIPDIHELYLHISDSRSLHIIEQIYKDYGELKNSAINKKLEDYPVNFIGSYNYCNLCFLTNGSMRMIGYRPNRHLKELKPMEDFIAEKLYDCLVHINYYDLPQLIETLETKGEKEAWKEYQKVDRDPKRTPLSKKECSMKTQAVEGKSKYTEQSDKSMDVNVSENIKSKESSLEDGNQNRKPKTLEENQKLMQANVSEDVKSTEASVSEDVKSTEANVSEDVKSTE</sequence>
<dbReference type="AlphaFoldDB" id="A0A8J1T622"/>
<feature type="region of interest" description="Disordered" evidence="1">
    <location>
        <begin position="179"/>
        <end position="217"/>
    </location>
</feature>
<dbReference type="EMBL" id="CAIIXF020000005">
    <property type="protein sequence ID" value="CAH1784464.1"/>
    <property type="molecule type" value="Genomic_DNA"/>
</dbReference>
<proteinExistence type="predicted"/>
<gene>
    <name evidence="3" type="ORF">OFUS_LOCUS10657</name>
</gene>
<reference evidence="3" key="1">
    <citation type="submission" date="2022-03" db="EMBL/GenBank/DDBJ databases">
        <authorList>
            <person name="Martin C."/>
        </authorList>
    </citation>
    <scope>NUCLEOTIDE SEQUENCE</scope>
</reference>